<proteinExistence type="predicted"/>
<reference evidence="1" key="2">
    <citation type="submission" date="2020-11" db="EMBL/GenBank/DDBJ databases">
        <authorList>
            <person name="McCartney M.A."/>
            <person name="Auch B."/>
            <person name="Kono T."/>
            <person name="Mallez S."/>
            <person name="Becker A."/>
            <person name="Gohl D.M."/>
            <person name="Silverstein K.A.T."/>
            <person name="Koren S."/>
            <person name="Bechman K.B."/>
            <person name="Herman A."/>
            <person name="Abrahante J.E."/>
            <person name="Garbe J."/>
        </authorList>
    </citation>
    <scope>NUCLEOTIDE SEQUENCE</scope>
    <source>
        <strain evidence="1">Duluth1</strain>
        <tissue evidence="1">Whole animal</tissue>
    </source>
</reference>
<name>A0A9D3YKP2_DREPO</name>
<protein>
    <submittedName>
        <fullName evidence="1">Uncharacterized protein</fullName>
    </submittedName>
</protein>
<dbReference type="EMBL" id="JAIWYP010000015">
    <property type="protein sequence ID" value="KAH3702282.1"/>
    <property type="molecule type" value="Genomic_DNA"/>
</dbReference>
<dbReference type="Proteomes" id="UP000828390">
    <property type="component" value="Unassembled WGS sequence"/>
</dbReference>
<evidence type="ECO:0000313" key="2">
    <source>
        <dbReference type="Proteomes" id="UP000828390"/>
    </source>
</evidence>
<reference evidence="1" key="1">
    <citation type="journal article" date="2019" name="bioRxiv">
        <title>The Genome of the Zebra Mussel, Dreissena polymorpha: A Resource for Invasive Species Research.</title>
        <authorList>
            <person name="McCartney M.A."/>
            <person name="Auch B."/>
            <person name="Kono T."/>
            <person name="Mallez S."/>
            <person name="Zhang Y."/>
            <person name="Obille A."/>
            <person name="Becker A."/>
            <person name="Abrahante J.E."/>
            <person name="Garbe J."/>
            <person name="Badalamenti J.P."/>
            <person name="Herman A."/>
            <person name="Mangelson H."/>
            <person name="Liachko I."/>
            <person name="Sullivan S."/>
            <person name="Sone E.D."/>
            <person name="Koren S."/>
            <person name="Silverstein K.A.T."/>
            <person name="Beckman K.B."/>
            <person name="Gohl D.M."/>
        </authorList>
    </citation>
    <scope>NUCLEOTIDE SEQUENCE</scope>
    <source>
        <strain evidence="1">Duluth1</strain>
        <tissue evidence="1">Whole animal</tissue>
    </source>
</reference>
<organism evidence="1 2">
    <name type="scientific">Dreissena polymorpha</name>
    <name type="common">Zebra mussel</name>
    <name type="synonym">Mytilus polymorpha</name>
    <dbReference type="NCBI Taxonomy" id="45954"/>
    <lineage>
        <taxon>Eukaryota</taxon>
        <taxon>Metazoa</taxon>
        <taxon>Spiralia</taxon>
        <taxon>Lophotrochozoa</taxon>
        <taxon>Mollusca</taxon>
        <taxon>Bivalvia</taxon>
        <taxon>Autobranchia</taxon>
        <taxon>Heteroconchia</taxon>
        <taxon>Euheterodonta</taxon>
        <taxon>Imparidentia</taxon>
        <taxon>Neoheterodontei</taxon>
        <taxon>Myida</taxon>
        <taxon>Dreissenoidea</taxon>
        <taxon>Dreissenidae</taxon>
        <taxon>Dreissena</taxon>
    </lineage>
</organism>
<gene>
    <name evidence="1" type="ORF">DPMN_077293</name>
</gene>
<keyword evidence="2" id="KW-1185">Reference proteome</keyword>
<evidence type="ECO:0000313" key="1">
    <source>
        <dbReference type="EMBL" id="KAH3702282.1"/>
    </source>
</evidence>
<comment type="caution">
    <text evidence="1">The sequence shown here is derived from an EMBL/GenBank/DDBJ whole genome shotgun (WGS) entry which is preliminary data.</text>
</comment>
<sequence length="50" mass="5840">MLRNSSIPNDAIKQFEETYEEELHLMAVIKLCDMSEMLAEMIFDLCWEGA</sequence>
<accession>A0A9D3YKP2</accession>
<dbReference type="AlphaFoldDB" id="A0A9D3YKP2"/>